<dbReference type="EMBL" id="PGGC01000095">
    <property type="protein sequence ID" value="PJG58687.1"/>
    <property type="molecule type" value="Genomic_DNA"/>
</dbReference>
<evidence type="ECO:0000313" key="5">
    <source>
        <dbReference type="Proteomes" id="UP000235861"/>
    </source>
</evidence>
<keyword evidence="5" id="KW-1185">Reference proteome</keyword>
<comment type="caution">
    <text evidence="4">The sequence shown here is derived from an EMBL/GenBank/DDBJ whole genome shotgun (WGS) entry which is preliminary data.</text>
</comment>
<evidence type="ECO:0000313" key="4">
    <source>
        <dbReference type="EMBL" id="PJG58687.1"/>
    </source>
</evidence>
<dbReference type="InterPro" id="IPR036661">
    <property type="entry name" value="Luciferase-like_sf"/>
</dbReference>
<keyword evidence="2" id="KW-0503">Monooxygenase</keyword>
<name>A0A2H9U3Q7_9GAMM</name>
<organism evidence="4 5">
    <name type="scientific">Aeromonas cavernicola</name>
    <dbReference type="NCBI Taxonomy" id="1006623"/>
    <lineage>
        <taxon>Bacteria</taxon>
        <taxon>Pseudomonadati</taxon>
        <taxon>Pseudomonadota</taxon>
        <taxon>Gammaproteobacteria</taxon>
        <taxon>Aeromonadales</taxon>
        <taxon>Aeromonadaceae</taxon>
        <taxon>Aeromonas</taxon>
    </lineage>
</organism>
<dbReference type="Proteomes" id="UP000235861">
    <property type="component" value="Unassembled WGS sequence"/>
</dbReference>
<dbReference type="AlphaFoldDB" id="A0A2H9U3Q7"/>
<dbReference type="GO" id="GO:0005829">
    <property type="term" value="C:cytosol"/>
    <property type="evidence" value="ECO:0007669"/>
    <property type="project" value="TreeGrafter"/>
</dbReference>
<evidence type="ECO:0000259" key="3">
    <source>
        <dbReference type="Pfam" id="PF00296"/>
    </source>
</evidence>
<dbReference type="GO" id="GO:0004497">
    <property type="term" value="F:monooxygenase activity"/>
    <property type="evidence" value="ECO:0007669"/>
    <property type="project" value="UniProtKB-KW"/>
</dbReference>
<dbReference type="CDD" id="cd00347">
    <property type="entry name" value="Flavin_utilizing_monoxygenases"/>
    <property type="match status" value="1"/>
</dbReference>
<dbReference type="PANTHER" id="PTHR30137">
    <property type="entry name" value="LUCIFERASE-LIKE MONOOXYGENASE"/>
    <property type="match status" value="1"/>
</dbReference>
<proteinExistence type="predicted"/>
<dbReference type="InterPro" id="IPR050766">
    <property type="entry name" value="Bact_Lucif_Oxidored"/>
</dbReference>
<reference evidence="4 5" key="1">
    <citation type="submission" date="2017-11" db="EMBL/GenBank/DDBJ databases">
        <title>Draft genome sequence of environmental isolate Aeromonas cavernicola sp. nov. MDC 2508.</title>
        <authorList>
            <person name="Colston S.M."/>
            <person name="Navarro A."/>
            <person name="Martinez-Murcia A.J."/>
            <person name="Graf J."/>
        </authorList>
    </citation>
    <scope>NUCLEOTIDE SEQUENCE [LARGE SCALE GENOMIC DNA]</scope>
    <source>
        <strain evidence="4 5">MDC 2508</strain>
    </source>
</reference>
<feature type="domain" description="Luciferase-like" evidence="3">
    <location>
        <begin position="26"/>
        <end position="267"/>
    </location>
</feature>
<evidence type="ECO:0000256" key="1">
    <source>
        <dbReference type="ARBA" id="ARBA00023002"/>
    </source>
</evidence>
<dbReference type="SUPFAM" id="SSF51679">
    <property type="entry name" value="Bacterial luciferase-like"/>
    <property type="match status" value="1"/>
</dbReference>
<sequence>MSLHPNDFIFGASTIGANIPDPDNARVLTDRDRIAQIINMGILCEQLGIDAFAIGESHEANFVTQAHTVMLAALAAATAQIKLFSSVSVLSTQDPVRVYEDFSTLSLLFPKRVNPVVGRGSRLGSYQLFNVNEAFYDDIFREKLNLLLAINSAGINKSPLTWQGKYRSNINNLPVLPYCDTGLNIWHAVGGSPESVLSAAKHGLPMMLTTLAGPNSSYARMIDYYRENFVASDILQRPKVITTSWFFAAESDEQAVTEFYPYFKNMNKYLRGSDVTIDFLYNCLDVNNSMMIGSIETITNKLRTQYELFNHDGFMAHLDTGCSQEEVITKNIYFFRDIINTLKK</sequence>
<dbReference type="Gene3D" id="3.20.20.30">
    <property type="entry name" value="Luciferase-like domain"/>
    <property type="match status" value="1"/>
</dbReference>
<protein>
    <submittedName>
        <fullName evidence="4">LLM class flavin-dependent oxidoreductase</fullName>
    </submittedName>
</protein>
<gene>
    <name evidence="4" type="ORF">CUC53_10990</name>
</gene>
<evidence type="ECO:0000256" key="2">
    <source>
        <dbReference type="ARBA" id="ARBA00023033"/>
    </source>
</evidence>
<dbReference type="InterPro" id="IPR011251">
    <property type="entry name" value="Luciferase-like_dom"/>
</dbReference>
<dbReference type="PANTHER" id="PTHR30137:SF8">
    <property type="entry name" value="BLR5498 PROTEIN"/>
    <property type="match status" value="1"/>
</dbReference>
<accession>A0A2H9U3Q7</accession>
<dbReference type="RefSeq" id="WP_100294204.1">
    <property type="nucleotide sequence ID" value="NZ_PGGC01000095.1"/>
</dbReference>
<dbReference type="Pfam" id="PF00296">
    <property type="entry name" value="Bac_luciferase"/>
    <property type="match status" value="1"/>
</dbReference>
<keyword evidence="1" id="KW-0560">Oxidoreductase</keyword>
<dbReference type="GO" id="GO:0016705">
    <property type="term" value="F:oxidoreductase activity, acting on paired donors, with incorporation or reduction of molecular oxygen"/>
    <property type="evidence" value="ECO:0007669"/>
    <property type="project" value="InterPro"/>
</dbReference>
<dbReference type="OrthoDB" id="7903015at2"/>